<dbReference type="STRING" id="81479.RA876_01125"/>
<dbReference type="EMBL" id="MSYM01000017">
    <property type="protein sequence ID" value="OLP05346.1"/>
    <property type="molecule type" value="Genomic_DNA"/>
</dbReference>
<accession>A0A1Q8YKS0</accession>
<dbReference type="AlphaFoldDB" id="A0A1Q8YKS0"/>
<dbReference type="Pfam" id="PF13565">
    <property type="entry name" value="HTH_32"/>
    <property type="match status" value="1"/>
</dbReference>
<name>A0A1Q8YKS0_9BURK</name>
<keyword evidence="4" id="KW-1185">Reference proteome</keyword>
<dbReference type="SUPFAM" id="SSF46689">
    <property type="entry name" value="Homeodomain-like"/>
    <property type="match status" value="1"/>
</dbReference>
<evidence type="ECO:0000313" key="1">
    <source>
        <dbReference type="EMBL" id="OLP05346.1"/>
    </source>
</evidence>
<comment type="caution">
    <text evidence="3">The sequence shown here is derived from an EMBL/GenBank/DDBJ whole genome shotgun (WGS) entry which is preliminary data.</text>
</comment>
<reference evidence="3 4" key="1">
    <citation type="submission" date="2017-01" db="EMBL/GenBank/DDBJ databases">
        <title>Genome sequence of Rhodoferax antarcticus ANT.BR, a psychrophilic purple nonsulfur bacterium from an Antarctic microbial mat.</title>
        <authorList>
            <person name="Baker J."/>
            <person name="Riester C."/>
            <person name="Skinner B."/>
            <person name="Newell A."/>
            <person name="Swingley W."/>
            <person name="Madigan M."/>
            <person name="Jung D."/>
            <person name="Asao M."/>
            <person name="Chen M."/>
            <person name="Loughlin P."/>
            <person name="Pan H."/>
            <person name="Lin S."/>
            <person name="Li N."/>
            <person name="Shaw J."/>
            <person name="Prado M."/>
            <person name="Sherman C."/>
            <person name="Li X."/>
            <person name="Tang J."/>
            <person name="Blankenship R."/>
            <person name="Zhao T."/>
            <person name="Touchman J."/>
            <person name="Sattley M."/>
        </authorList>
    </citation>
    <scope>NUCLEOTIDE SEQUENCE [LARGE SCALE GENOMIC DNA]</scope>
    <source>
        <strain evidence="3 4">ANT.BR</strain>
    </source>
</reference>
<proteinExistence type="predicted"/>
<evidence type="ECO:0000313" key="3">
    <source>
        <dbReference type="EMBL" id="OLP08547.1"/>
    </source>
</evidence>
<evidence type="ECO:0000313" key="2">
    <source>
        <dbReference type="EMBL" id="OLP07466.1"/>
    </source>
</evidence>
<evidence type="ECO:0008006" key="5">
    <source>
        <dbReference type="Google" id="ProtNLM"/>
    </source>
</evidence>
<gene>
    <name evidence="3" type="ORF">BLL52_0154</name>
    <name evidence="2" type="ORF">BLL52_1296</name>
    <name evidence="1" type="ORF">BLL52_3471</name>
</gene>
<protein>
    <recommendedName>
        <fullName evidence="5">Transposase</fullName>
    </recommendedName>
</protein>
<dbReference type="Proteomes" id="UP000185911">
    <property type="component" value="Unassembled WGS sequence"/>
</dbReference>
<organism evidence="3 4">
    <name type="scientific">Rhodoferax antarcticus ANT.BR</name>
    <dbReference type="NCBI Taxonomy" id="1111071"/>
    <lineage>
        <taxon>Bacteria</taxon>
        <taxon>Pseudomonadati</taxon>
        <taxon>Pseudomonadota</taxon>
        <taxon>Betaproteobacteria</taxon>
        <taxon>Burkholderiales</taxon>
        <taxon>Comamonadaceae</taxon>
        <taxon>Rhodoferax</taxon>
    </lineage>
</organism>
<dbReference type="EMBL" id="MSYM01000008">
    <property type="protein sequence ID" value="OLP07466.1"/>
    <property type="molecule type" value="Genomic_DNA"/>
</dbReference>
<dbReference type="InterPro" id="IPR009057">
    <property type="entry name" value="Homeodomain-like_sf"/>
</dbReference>
<sequence>MKVIAETVGIDIRTVGLTRMDWLKRGFESLVDAPRSGAPRKITPEQLERLLDAAEKEPLTAKALLAKHVDAGGTLVHLNTLTQALKKAQFVWKRTRSSLKKKETKPLSDLPK</sequence>
<dbReference type="EMBL" id="MSYM01000001">
    <property type="protein sequence ID" value="OLP08547.1"/>
    <property type="molecule type" value="Genomic_DNA"/>
</dbReference>
<evidence type="ECO:0000313" key="4">
    <source>
        <dbReference type="Proteomes" id="UP000185911"/>
    </source>
</evidence>